<evidence type="ECO:0000313" key="2">
    <source>
        <dbReference type="EMBL" id="SEQ14532.1"/>
    </source>
</evidence>
<feature type="signal peptide" evidence="1">
    <location>
        <begin position="1"/>
        <end position="24"/>
    </location>
</feature>
<accession>A0A1H9DM02</accession>
<reference evidence="3" key="1">
    <citation type="submission" date="2016-10" db="EMBL/GenBank/DDBJ databases">
        <authorList>
            <person name="Varghese N."/>
            <person name="Submissions S."/>
        </authorList>
    </citation>
    <scope>NUCLEOTIDE SEQUENCE [LARGE SCALE GENOMIC DNA]</scope>
    <source>
        <strain evidence="3">DSM 18887</strain>
    </source>
</reference>
<sequence length="372" mass="39091">MNNKKLWRSVPLALAVAFSNSAMAGISLYDQDGTTFSVDGYFNAFYTYQDSEDKVADTNTKTSRVRMGFLPNYIGFNVGKEVGDLTVGGRSSFWVSINDSNQDGDGTKTDSMIDVRQFYATVDGDFGQVLFGKDFGLYARSNIFGDELLMGVGFAPATTSNTTFGNITTGYPYANPTAQITYRSPVMSGFQVAVGVLDPNTTGSTAAGDSNAARFETEATYTADYDGVAVKAWVGGAMGDSVTSGVDAKGISYGARIAAAGFALTASGFDQEGISSVFASNTLTDSAESDGYLVQGSYAFSTNRVVLSHGQTKNTAAGSSVTTKDSLTGAALFHNINDNLTLVAEYTVHKTDNGSIDTSATDTVALGAVLSW</sequence>
<feature type="chain" id="PRO_5011537225" evidence="1">
    <location>
        <begin position="25"/>
        <end position="372"/>
    </location>
</feature>
<dbReference type="RefSeq" id="WP_175483425.1">
    <property type="nucleotide sequence ID" value="NZ_AP025284.1"/>
</dbReference>
<proteinExistence type="predicted"/>
<dbReference type="EMBL" id="FOGB01000001">
    <property type="protein sequence ID" value="SEQ14532.1"/>
    <property type="molecule type" value="Genomic_DNA"/>
</dbReference>
<keyword evidence="3" id="KW-1185">Reference proteome</keyword>
<dbReference type="STRING" id="355243.SAMN03080615_00625"/>
<organism evidence="2 3">
    <name type="scientific">Amphritea atlantica</name>
    <dbReference type="NCBI Taxonomy" id="355243"/>
    <lineage>
        <taxon>Bacteria</taxon>
        <taxon>Pseudomonadati</taxon>
        <taxon>Pseudomonadota</taxon>
        <taxon>Gammaproteobacteria</taxon>
        <taxon>Oceanospirillales</taxon>
        <taxon>Oceanospirillaceae</taxon>
        <taxon>Amphritea</taxon>
    </lineage>
</organism>
<dbReference type="SUPFAM" id="SSF56935">
    <property type="entry name" value="Porins"/>
    <property type="match status" value="1"/>
</dbReference>
<evidence type="ECO:0000313" key="3">
    <source>
        <dbReference type="Proteomes" id="UP000198749"/>
    </source>
</evidence>
<dbReference type="InterPro" id="IPR023614">
    <property type="entry name" value="Porin_dom_sf"/>
</dbReference>
<dbReference type="AlphaFoldDB" id="A0A1H9DM02"/>
<evidence type="ECO:0000256" key="1">
    <source>
        <dbReference type="SAM" id="SignalP"/>
    </source>
</evidence>
<name>A0A1H9DM02_9GAMM</name>
<protein>
    <submittedName>
        <fullName evidence="2">Outer membrane protein (Porin)</fullName>
    </submittedName>
</protein>
<keyword evidence="1" id="KW-0732">Signal</keyword>
<gene>
    <name evidence="2" type="ORF">SAMN03080615_00625</name>
</gene>
<dbReference type="Proteomes" id="UP000198749">
    <property type="component" value="Unassembled WGS sequence"/>
</dbReference>
<dbReference type="Gene3D" id="2.40.160.10">
    <property type="entry name" value="Porin"/>
    <property type="match status" value="1"/>
</dbReference>